<dbReference type="Proteomes" id="UP000269396">
    <property type="component" value="Unassembled WGS sequence"/>
</dbReference>
<gene>
    <name evidence="2" type="ORF">SMTD_LOCUS20585</name>
</gene>
<dbReference type="GO" id="GO:0070528">
    <property type="term" value="P:protein kinase C signaling"/>
    <property type="evidence" value="ECO:0007669"/>
    <property type="project" value="TreeGrafter"/>
</dbReference>
<evidence type="ECO:0000313" key="2">
    <source>
        <dbReference type="EMBL" id="VDP82862.1"/>
    </source>
</evidence>
<dbReference type="GO" id="GO:0045807">
    <property type="term" value="P:positive regulation of endocytosis"/>
    <property type="evidence" value="ECO:0007669"/>
    <property type="project" value="TreeGrafter"/>
</dbReference>
<dbReference type="AlphaFoldDB" id="A0A183Q1U9"/>
<name>A0A183Q1U9_9TREM</name>
<dbReference type="GO" id="GO:0002090">
    <property type="term" value="P:regulation of receptor internalization"/>
    <property type="evidence" value="ECO:0007669"/>
    <property type="project" value="TreeGrafter"/>
</dbReference>
<dbReference type="EMBL" id="UZAL01044826">
    <property type="protein sequence ID" value="VDP82862.1"/>
    <property type="molecule type" value="Genomic_DNA"/>
</dbReference>
<accession>A0A183Q1U9</accession>
<organism evidence="2 3">
    <name type="scientific">Schistosoma mattheei</name>
    <dbReference type="NCBI Taxonomy" id="31246"/>
    <lineage>
        <taxon>Eukaryota</taxon>
        <taxon>Metazoa</taxon>
        <taxon>Spiralia</taxon>
        <taxon>Lophotrochozoa</taxon>
        <taxon>Platyhelminthes</taxon>
        <taxon>Trematoda</taxon>
        <taxon>Digenea</taxon>
        <taxon>Strigeidida</taxon>
        <taxon>Schistosomatoidea</taxon>
        <taxon>Schistosomatidae</taxon>
        <taxon>Schistosoma</taxon>
    </lineage>
</organism>
<dbReference type="GO" id="GO:1901890">
    <property type="term" value="P:positive regulation of cell junction assembly"/>
    <property type="evidence" value="ECO:0007669"/>
    <property type="project" value="TreeGrafter"/>
</dbReference>
<evidence type="ECO:0000256" key="1">
    <source>
        <dbReference type="RuleBase" id="RU366054"/>
    </source>
</evidence>
<dbReference type="GO" id="GO:0002020">
    <property type="term" value="F:protease binding"/>
    <property type="evidence" value="ECO:0007669"/>
    <property type="project" value="TreeGrafter"/>
</dbReference>
<dbReference type="PANTHER" id="PTHR13806:SF46">
    <property type="entry name" value="FLOTILLIN-1-RELATED"/>
    <property type="match status" value="1"/>
</dbReference>
<dbReference type="GO" id="GO:2000049">
    <property type="term" value="P:positive regulation of cell-cell adhesion mediated by cadherin"/>
    <property type="evidence" value="ECO:0007669"/>
    <property type="project" value="TreeGrafter"/>
</dbReference>
<dbReference type="GO" id="GO:0016600">
    <property type="term" value="C:flotillin complex"/>
    <property type="evidence" value="ECO:0007669"/>
    <property type="project" value="TreeGrafter"/>
</dbReference>
<dbReference type="InterPro" id="IPR027705">
    <property type="entry name" value="Flotillin_fam"/>
</dbReference>
<reference evidence="2 3" key="1">
    <citation type="submission" date="2018-11" db="EMBL/GenBank/DDBJ databases">
        <authorList>
            <consortium name="Pathogen Informatics"/>
        </authorList>
    </citation>
    <scope>NUCLEOTIDE SEQUENCE [LARGE SCALE GENOMIC DNA]</scope>
    <source>
        <strain>Denwood</strain>
        <strain evidence="3">Zambia</strain>
    </source>
</reference>
<dbReference type="PANTHER" id="PTHR13806">
    <property type="entry name" value="FLOTILLIN-RELATED"/>
    <property type="match status" value="1"/>
</dbReference>
<keyword evidence="3" id="KW-1185">Reference proteome</keyword>
<protein>
    <submittedName>
        <fullName evidence="2">Uncharacterized protein</fullName>
    </submittedName>
</protein>
<evidence type="ECO:0000313" key="3">
    <source>
        <dbReference type="Proteomes" id="UP000269396"/>
    </source>
</evidence>
<dbReference type="STRING" id="31246.A0A183Q1U9"/>
<proteinExistence type="inferred from homology"/>
<sequence>MAFKANGTEFESQSEHQLSEMQNVAKLDMVLQSLPKIAAEISSPLTKCDKVTMICTGEGDIGVSKLTGELFTIMNSLPNLIHTMTGLDIYKNIKTI</sequence>
<dbReference type="GO" id="GO:0072659">
    <property type="term" value="P:protein localization to plasma membrane"/>
    <property type="evidence" value="ECO:0007669"/>
    <property type="project" value="TreeGrafter"/>
</dbReference>
<comment type="similarity">
    <text evidence="1">Belongs to the band 7/mec-2 family. Flotillin subfamily.</text>
</comment>
<dbReference type="GO" id="GO:0031410">
    <property type="term" value="C:cytoplasmic vesicle"/>
    <property type="evidence" value="ECO:0007669"/>
    <property type="project" value="TreeGrafter"/>
</dbReference>